<organism evidence="1 2">
    <name type="scientific">Dermacentor silvarum</name>
    <name type="common">Tick</name>
    <dbReference type="NCBI Taxonomy" id="543639"/>
    <lineage>
        <taxon>Eukaryota</taxon>
        <taxon>Metazoa</taxon>
        <taxon>Ecdysozoa</taxon>
        <taxon>Arthropoda</taxon>
        <taxon>Chelicerata</taxon>
        <taxon>Arachnida</taxon>
        <taxon>Acari</taxon>
        <taxon>Parasitiformes</taxon>
        <taxon>Ixodida</taxon>
        <taxon>Ixodoidea</taxon>
        <taxon>Ixodidae</taxon>
        <taxon>Rhipicephalinae</taxon>
        <taxon>Dermacentor</taxon>
    </lineage>
</organism>
<proteinExistence type="predicted"/>
<evidence type="ECO:0000313" key="2">
    <source>
        <dbReference type="Proteomes" id="UP000821865"/>
    </source>
</evidence>
<reference evidence="1" key="1">
    <citation type="submission" date="2020-05" db="EMBL/GenBank/DDBJ databases">
        <title>Large-scale comparative analyses of tick genomes elucidate their genetic diversity and vector capacities.</title>
        <authorList>
            <person name="Jia N."/>
            <person name="Wang J."/>
            <person name="Shi W."/>
            <person name="Du L."/>
            <person name="Sun Y."/>
            <person name="Zhan W."/>
            <person name="Jiang J."/>
            <person name="Wang Q."/>
            <person name="Zhang B."/>
            <person name="Ji P."/>
            <person name="Sakyi L.B."/>
            <person name="Cui X."/>
            <person name="Yuan T."/>
            <person name="Jiang B."/>
            <person name="Yang W."/>
            <person name="Lam T.T.-Y."/>
            <person name="Chang Q."/>
            <person name="Ding S."/>
            <person name="Wang X."/>
            <person name="Zhu J."/>
            <person name="Ruan X."/>
            <person name="Zhao L."/>
            <person name="Wei J."/>
            <person name="Que T."/>
            <person name="Du C."/>
            <person name="Cheng J."/>
            <person name="Dai P."/>
            <person name="Han X."/>
            <person name="Huang E."/>
            <person name="Gao Y."/>
            <person name="Liu J."/>
            <person name="Shao H."/>
            <person name="Ye R."/>
            <person name="Li L."/>
            <person name="Wei W."/>
            <person name="Wang X."/>
            <person name="Wang C."/>
            <person name="Yang T."/>
            <person name="Huo Q."/>
            <person name="Li W."/>
            <person name="Guo W."/>
            <person name="Chen H."/>
            <person name="Zhou L."/>
            <person name="Ni X."/>
            <person name="Tian J."/>
            <person name="Zhou Y."/>
            <person name="Sheng Y."/>
            <person name="Liu T."/>
            <person name="Pan Y."/>
            <person name="Xia L."/>
            <person name="Li J."/>
            <person name="Zhao F."/>
            <person name="Cao W."/>
        </authorList>
    </citation>
    <scope>NUCLEOTIDE SEQUENCE</scope>
    <source>
        <strain evidence="1">Dsil-2018</strain>
    </source>
</reference>
<sequence>MQECVQQRNESTATYFHSKVRLCREVNLDFHDTREQVLTGLRSLELCTMLLGRTPGDEDDFLYDILVFERIEWEQRKATKKVRDVTAESGKPSKEAERAHKATQLRIRPKLRLLLKWA</sequence>
<protein>
    <submittedName>
        <fullName evidence="1">Uncharacterized protein</fullName>
    </submittedName>
</protein>
<accession>A0ACB8DSZ4</accession>
<dbReference type="EMBL" id="CM023470">
    <property type="protein sequence ID" value="KAH7977454.1"/>
    <property type="molecule type" value="Genomic_DNA"/>
</dbReference>
<gene>
    <name evidence="1" type="ORF">HPB49_001665</name>
</gene>
<dbReference type="Proteomes" id="UP000821865">
    <property type="component" value="Chromosome 1"/>
</dbReference>
<comment type="caution">
    <text evidence="1">The sequence shown here is derived from an EMBL/GenBank/DDBJ whole genome shotgun (WGS) entry which is preliminary data.</text>
</comment>
<keyword evidence="2" id="KW-1185">Reference proteome</keyword>
<name>A0ACB8DSZ4_DERSI</name>
<evidence type="ECO:0000313" key="1">
    <source>
        <dbReference type="EMBL" id="KAH7977454.1"/>
    </source>
</evidence>